<organism evidence="2 3">
    <name type="scientific">Candidatus Desulfosporosinus infrequens</name>
    <dbReference type="NCBI Taxonomy" id="2043169"/>
    <lineage>
        <taxon>Bacteria</taxon>
        <taxon>Bacillati</taxon>
        <taxon>Bacillota</taxon>
        <taxon>Clostridia</taxon>
        <taxon>Eubacteriales</taxon>
        <taxon>Desulfitobacteriaceae</taxon>
        <taxon>Desulfosporosinus</taxon>
    </lineage>
</organism>
<dbReference type="OrthoDB" id="25220at2"/>
<sequence>MADSIITQSSDTAKDLMNKENLIFPQRQEFIISLGKNRFDTNWQPEQMSKHNFLRHIKQVRRTKETMLDYDNMSKEERDKTKNGKSFVGGIIKGGNRVKTNVTDRTLITLDADFAGLDFLDVTQKKFEGIGHVIYSTHSHRPEKPKYRLIFFVNREMDCDEHEAVSRKIAAQLGIERFDSTTFDSNRLMYFPSCSKDATPVLEIHEGADLNVNDILDEYEDWHDPTQWPRHPEADKPWQQHWDKRKTLDDPRKKSGIIGAFCKAYSITEAIEKFIHDQYEPFKNYADRYTFTGGSSSGGFIVSEDLLAHSFHSTDPCSGLTVNAFDLVRLHKFGHMDGIKDVETNKKPSYNEMLTFARKDEKVKPILLEETFNTPSMAKQSEHGKSDPYGALRGILLDEGYSVNEYGQLCEIKSEKQTGMPYLYPLADFVAWVNRQIIKDNGIERILKFEVEGLATGGNKLNEIKVPSDKFTAMQWAVDNWGAKANIRPGASNKDHVRFVIQFLGKESPTEMQYGHLGWKKIEGKWYYLHAGGAIGGDSSIIVDLKDEGLDAYTFTEVASDLQAAATASLKTIESAPFEVTLPLFALTYLAPLCEPLKRAKHEPSFIMWLSGTTGSMKSTLAALFLSHYGDFTNKNLPASFKDTANALERKSFFTKDSILVVDDYHPSHSQFEAQKMRSIAEMLLRGYGDRKGRGRLNADATAKQTLIPQGLCIVTGEDHPSGGQSAAARYYGIELEKGQVNTEILTGMQSSTELLSQAMRGYIQSLDIEKIIPELKADFLRLRKQVMQGGQHARIPEVCAWLDIGLERGLRFMMQNGVISESGAKEILNQGMQIFLKLAEKQAATIEGETPLEMFRAGLTELLANKKLHTNDFKFGKGLVPDGFAGWFDDNWVYLLPGTVYNEVTNYYKVRGGHLPITERMLWNQMDIAGYLYTIEEGGKKRRTFRKSLAGGREHIVQIRRDFIEIDLSSYADQTFLG</sequence>
<feature type="domain" description="DUF927" evidence="1">
    <location>
        <begin position="583"/>
        <end position="695"/>
    </location>
</feature>
<protein>
    <recommendedName>
        <fullName evidence="1">DUF927 domain-containing protein</fullName>
    </recommendedName>
</protein>
<dbReference type="AlphaFoldDB" id="A0A2U3KW34"/>
<evidence type="ECO:0000313" key="2">
    <source>
        <dbReference type="EMBL" id="SPF43906.1"/>
    </source>
</evidence>
<gene>
    <name evidence="2" type="ORF">SBF1_2970005</name>
</gene>
<dbReference type="Proteomes" id="UP000238916">
    <property type="component" value="Unassembled WGS sequence"/>
</dbReference>
<reference evidence="3" key="1">
    <citation type="submission" date="2018-02" db="EMBL/GenBank/DDBJ databases">
        <authorList>
            <person name="Hausmann B."/>
        </authorList>
    </citation>
    <scope>NUCLEOTIDE SEQUENCE [LARGE SCALE GENOMIC DNA]</scope>
    <source>
        <strain evidence="3">Peat soil MAG SbF1</strain>
    </source>
</reference>
<evidence type="ECO:0000259" key="1">
    <source>
        <dbReference type="Pfam" id="PF06048"/>
    </source>
</evidence>
<dbReference type="EMBL" id="OMOF01000220">
    <property type="protein sequence ID" value="SPF43906.1"/>
    <property type="molecule type" value="Genomic_DNA"/>
</dbReference>
<dbReference type="InterPro" id="IPR009270">
    <property type="entry name" value="DUF927"/>
</dbReference>
<evidence type="ECO:0000313" key="3">
    <source>
        <dbReference type="Proteomes" id="UP000238916"/>
    </source>
</evidence>
<accession>A0A2U3KW34</accession>
<name>A0A2U3KW34_9FIRM</name>
<dbReference type="Pfam" id="PF06048">
    <property type="entry name" value="DUF927"/>
    <property type="match status" value="1"/>
</dbReference>
<proteinExistence type="predicted"/>